<dbReference type="GO" id="GO:0030170">
    <property type="term" value="F:pyridoxal phosphate binding"/>
    <property type="evidence" value="ECO:0007669"/>
    <property type="project" value="InterPro"/>
</dbReference>
<name>A0A5S9PWC5_9GAMM</name>
<dbReference type="GO" id="GO:0010285">
    <property type="term" value="F:L,L-diaminopimelate aminotransferase activity"/>
    <property type="evidence" value="ECO:0007669"/>
    <property type="project" value="UniProtKB-EC"/>
</dbReference>
<dbReference type="GO" id="GO:0009089">
    <property type="term" value="P:lysine biosynthetic process via diaminopimelate"/>
    <property type="evidence" value="ECO:0007669"/>
    <property type="project" value="InterPro"/>
</dbReference>
<evidence type="ECO:0000256" key="3">
    <source>
        <dbReference type="ARBA" id="ARBA00022679"/>
    </source>
</evidence>
<dbReference type="EC" id="2.6.1.83" evidence="5"/>
<protein>
    <submittedName>
        <fullName evidence="5">LL-diaminopimelate aminotransferase</fullName>
        <ecNumber evidence="5">2.6.1.83</ecNumber>
    </submittedName>
</protein>
<dbReference type="InterPro" id="IPR019878">
    <property type="entry name" value="DapC_beta/gammaproteobac"/>
</dbReference>
<dbReference type="SUPFAM" id="SSF53383">
    <property type="entry name" value="PLP-dependent transferases"/>
    <property type="match status" value="1"/>
</dbReference>
<dbReference type="Gene3D" id="3.40.640.10">
    <property type="entry name" value="Type I PLP-dependent aspartate aminotransferase-like (Major domain)"/>
    <property type="match status" value="1"/>
</dbReference>
<dbReference type="InterPro" id="IPR015421">
    <property type="entry name" value="PyrdxlP-dep_Trfase_major"/>
</dbReference>
<dbReference type="InterPro" id="IPR015424">
    <property type="entry name" value="PyrdxlP-dep_Trfase"/>
</dbReference>
<dbReference type="InterPro" id="IPR004839">
    <property type="entry name" value="Aminotransferase_I/II_large"/>
</dbReference>
<reference evidence="5 6" key="1">
    <citation type="submission" date="2019-11" db="EMBL/GenBank/DDBJ databases">
        <authorList>
            <person name="Holert J."/>
        </authorList>
    </citation>
    <scope>NUCLEOTIDE SEQUENCE [LARGE SCALE GENOMIC DNA]</scope>
    <source>
        <strain evidence="5">SB11_3</strain>
    </source>
</reference>
<dbReference type="Pfam" id="PF00155">
    <property type="entry name" value="Aminotran_1_2"/>
    <property type="match status" value="1"/>
</dbReference>
<gene>
    <name evidence="5" type="primary">dapL</name>
    <name evidence="5" type="ORF">OPDIPICF_01378</name>
</gene>
<dbReference type="Gene3D" id="3.90.1150.10">
    <property type="entry name" value="Aspartate Aminotransferase, domain 1"/>
    <property type="match status" value="1"/>
</dbReference>
<sequence length="405" mass="45326">MNNDLNTLQPYPFERLNALKAGITPADKAHIALSIGEPKHEPPAFVLNSLRDNLDRISAYPKTKGTESLRAAIARWLESRFKLVAHCVDENTQVLPLNGTREGLFSFIQAAVNRNNADAKTQNAKVLMPNPFYQIYEGAALLAGAEPVFLNCLPENNYVPNFDAITEQTWRDCQVLILCSPGNPTGAVISEATLIQLIALADKYDFIIASDECYSEIYFDEEQPPTGLLEACKTIGRMTYERCVVFHSLSKRSNLPGLRSGFIAGDAEIIKAFLQYRTYHGCAMSEPVQMASTLAWSDETHVIANRLLYRRKFERFLDILDGCLDVSMPDAAFYLWPRLPDDDQTFCRKLFEEEHITALPGQFLSRQAEGTNPGANHARLALVATEIECAEAAQRLKAFVKRHYG</sequence>
<dbReference type="InterPro" id="IPR050881">
    <property type="entry name" value="LL-DAP_aminotransferase"/>
</dbReference>
<organism evidence="5 6">
    <name type="scientific">BD1-7 clade bacterium</name>
    <dbReference type="NCBI Taxonomy" id="2029982"/>
    <lineage>
        <taxon>Bacteria</taxon>
        <taxon>Pseudomonadati</taxon>
        <taxon>Pseudomonadota</taxon>
        <taxon>Gammaproteobacteria</taxon>
        <taxon>Cellvibrionales</taxon>
        <taxon>Spongiibacteraceae</taxon>
        <taxon>BD1-7 clade</taxon>
    </lineage>
</organism>
<keyword evidence="3 5" id="KW-0808">Transferase</keyword>
<dbReference type="PANTHER" id="PTHR42832:SF3">
    <property type="entry name" value="L-GLUTAMINE--4-(METHYLSULFANYL)-2-OXOBUTANOATE AMINOTRANSFERASE"/>
    <property type="match status" value="1"/>
</dbReference>
<dbReference type="GO" id="GO:0009016">
    <property type="term" value="F:succinyldiaminopimelate transaminase activity"/>
    <property type="evidence" value="ECO:0007669"/>
    <property type="project" value="InterPro"/>
</dbReference>
<evidence type="ECO:0000256" key="1">
    <source>
        <dbReference type="ARBA" id="ARBA00001933"/>
    </source>
</evidence>
<dbReference type="PANTHER" id="PTHR42832">
    <property type="entry name" value="AMINO ACID AMINOTRANSFERASE"/>
    <property type="match status" value="1"/>
</dbReference>
<proteinExistence type="predicted"/>
<dbReference type="InterPro" id="IPR015422">
    <property type="entry name" value="PyrdxlP-dep_Trfase_small"/>
</dbReference>
<keyword evidence="2 5" id="KW-0032">Aminotransferase</keyword>
<dbReference type="AlphaFoldDB" id="A0A5S9PWC5"/>
<dbReference type="EMBL" id="CACSIO010000012">
    <property type="protein sequence ID" value="CAA0108701.1"/>
    <property type="molecule type" value="Genomic_DNA"/>
</dbReference>
<evidence type="ECO:0000256" key="2">
    <source>
        <dbReference type="ARBA" id="ARBA00022576"/>
    </source>
</evidence>
<evidence type="ECO:0000259" key="4">
    <source>
        <dbReference type="Pfam" id="PF00155"/>
    </source>
</evidence>
<accession>A0A5S9PWC5</accession>
<comment type="cofactor">
    <cofactor evidence="1">
        <name>pyridoxal 5'-phosphate</name>
        <dbReference type="ChEBI" id="CHEBI:597326"/>
    </cofactor>
</comment>
<evidence type="ECO:0000313" key="5">
    <source>
        <dbReference type="EMBL" id="CAA0108701.1"/>
    </source>
</evidence>
<dbReference type="NCBIfam" id="TIGR03538">
    <property type="entry name" value="DapC_gpp"/>
    <property type="match status" value="1"/>
</dbReference>
<keyword evidence="6" id="KW-1185">Reference proteome</keyword>
<evidence type="ECO:0000313" key="6">
    <source>
        <dbReference type="Proteomes" id="UP000441399"/>
    </source>
</evidence>
<dbReference type="Proteomes" id="UP000441399">
    <property type="component" value="Unassembled WGS sequence"/>
</dbReference>
<dbReference type="OrthoDB" id="9813612at2"/>
<feature type="domain" description="Aminotransferase class I/classII large" evidence="4">
    <location>
        <begin position="31"/>
        <end position="395"/>
    </location>
</feature>
<dbReference type="CDD" id="cd00609">
    <property type="entry name" value="AAT_like"/>
    <property type="match status" value="1"/>
</dbReference>